<dbReference type="PIRSF" id="PIRSF029171">
    <property type="entry name" value="Esterase_LipA"/>
    <property type="match status" value="1"/>
</dbReference>
<name>A0A1G9MKV8_9BACT</name>
<dbReference type="SUPFAM" id="SSF53474">
    <property type="entry name" value="alpha/beta-Hydrolases"/>
    <property type="match status" value="1"/>
</dbReference>
<dbReference type="Gene3D" id="1.10.260.160">
    <property type="match status" value="1"/>
</dbReference>
<feature type="signal peptide" evidence="1">
    <location>
        <begin position="1"/>
        <end position="21"/>
    </location>
</feature>
<feature type="chain" id="PRO_5011563622" evidence="1">
    <location>
        <begin position="22"/>
        <end position="401"/>
    </location>
</feature>
<dbReference type="AlphaFoldDB" id="A0A1G9MKV8"/>
<dbReference type="RefSeq" id="WP_093201385.1">
    <property type="nucleotide sequence ID" value="NZ_FNGS01000003.1"/>
</dbReference>
<gene>
    <name evidence="2" type="ORF">SAMN04488090_1640</name>
</gene>
<organism evidence="2 3">
    <name type="scientific">Siphonobacter aquaeclarae</name>
    <dbReference type="NCBI Taxonomy" id="563176"/>
    <lineage>
        <taxon>Bacteria</taxon>
        <taxon>Pseudomonadati</taxon>
        <taxon>Bacteroidota</taxon>
        <taxon>Cytophagia</taxon>
        <taxon>Cytophagales</taxon>
        <taxon>Cytophagaceae</taxon>
        <taxon>Siphonobacter</taxon>
    </lineage>
</organism>
<evidence type="ECO:0000256" key="1">
    <source>
        <dbReference type="SAM" id="SignalP"/>
    </source>
</evidence>
<proteinExistence type="predicted"/>
<dbReference type="PROSITE" id="PS51257">
    <property type="entry name" value="PROKAR_LIPOPROTEIN"/>
    <property type="match status" value="1"/>
</dbReference>
<dbReference type="GO" id="GO:0016042">
    <property type="term" value="P:lipid catabolic process"/>
    <property type="evidence" value="ECO:0007669"/>
    <property type="project" value="InterPro"/>
</dbReference>
<accession>A0A1G9MKV8</accession>
<dbReference type="PANTHER" id="PTHR34853">
    <property type="match status" value="1"/>
</dbReference>
<dbReference type="GO" id="GO:0004806">
    <property type="term" value="F:triacylglycerol lipase activity"/>
    <property type="evidence" value="ECO:0007669"/>
    <property type="project" value="InterPro"/>
</dbReference>
<dbReference type="STRING" id="563176.SAMN04488090_1640"/>
<dbReference type="Proteomes" id="UP000198901">
    <property type="component" value="Unassembled WGS sequence"/>
</dbReference>
<keyword evidence="1" id="KW-0732">Signal</keyword>
<sequence length="401" mass="43569">MRTLFWKSRILLLVVTAFVVACKNGGDPDPSASYQYLVEAKQVASLTKDQVASQVAAANPIFSGLVQFGVTTYRITYKTKNADGTEVMASGALVVPATQNAVPMVSYQHGTITSDASAPSYFSATSGMDGQLVILMGSVGYITVAPDYIGYGVSNTLPHTYESRQGLAQASLDLLRAAKEFFAGKSAWDNRLYLTGYSEGGYATMALLKKMEEEAPSEFNIRAVSCGAGAYNKTSFMKHLVNDTGTTLAAYNRLYVWVLMTYNRIYGLNRAPSYYFKEPYASQIPAIVNSAADLDNVTINASLNTAFTDSFRKGLNDGTDTAFLNAIKDNDIYDWKPKSTLQLYHGDADELVPFYNSQSAYDAMKARGAANVELITMKGKTHTSGITEYATGTLILFTSVK</sequence>
<evidence type="ECO:0000313" key="2">
    <source>
        <dbReference type="EMBL" id="SDL74661.1"/>
    </source>
</evidence>
<protein>
    <submittedName>
        <fullName evidence="2">Secretory lipase</fullName>
    </submittedName>
</protein>
<dbReference type="PANTHER" id="PTHR34853:SF1">
    <property type="entry name" value="LIPASE 5"/>
    <property type="match status" value="1"/>
</dbReference>
<dbReference type="InterPro" id="IPR029058">
    <property type="entry name" value="AB_hydrolase_fold"/>
</dbReference>
<reference evidence="2 3" key="1">
    <citation type="submission" date="2016-10" db="EMBL/GenBank/DDBJ databases">
        <authorList>
            <person name="de Groot N.N."/>
        </authorList>
    </citation>
    <scope>NUCLEOTIDE SEQUENCE [LARGE SCALE GENOMIC DNA]</scope>
    <source>
        <strain evidence="2 3">DSM 21668</strain>
    </source>
</reference>
<dbReference type="Gene3D" id="3.40.50.1820">
    <property type="entry name" value="alpha/beta hydrolase"/>
    <property type="match status" value="1"/>
</dbReference>
<dbReference type="InterPro" id="IPR005152">
    <property type="entry name" value="Lipase_secreted"/>
</dbReference>
<dbReference type="Pfam" id="PF03583">
    <property type="entry name" value="LIP"/>
    <property type="match status" value="1"/>
</dbReference>
<dbReference type="EMBL" id="FNGS01000003">
    <property type="protein sequence ID" value="SDL74661.1"/>
    <property type="molecule type" value="Genomic_DNA"/>
</dbReference>
<evidence type="ECO:0000313" key="3">
    <source>
        <dbReference type="Proteomes" id="UP000198901"/>
    </source>
</evidence>
<keyword evidence="3" id="KW-1185">Reference proteome</keyword>
<dbReference type="OrthoDB" id="9798122at2"/>